<comment type="caution">
    <text evidence="9">The sequence shown here is derived from an EMBL/GenBank/DDBJ whole genome shotgun (WGS) entry which is preliminary data.</text>
</comment>
<dbReference type="InterPro" id="IPR050250">
    <property type="entry name" value="Macrolide_Exporter_MacB"/>
</dbReference>
<evidence type="ECO:0000256" key="2">
    <source>
        <dbReference type="ARBA" id="ARBA00022475"/>
    </source>
</evidence>
<feature type="transmembrane region" description="Helical" evidence="7">
    <location>
        <begin position="466"/>
        <end position="484"/>
    </location>
</feature>
<evidence type="ECO:0000259" key="8">
    <source>
        <dbReference type="Pfam" id="PF02687"/>
    </source>
</evidence>
<keyword evidence="3 7" id="KW-0812">Transmembrane</keyword>
<dbReference type="PANTHER" id="PTHR30572">
    <property type="entry name" value="MEMBRANE COMPONENT OF TRANSPORTER-RELATED"/>
    <property type="match status" value="1"/>
</dbReference>
<gene>
    <name evidence="9" type="ORF">Cph01nite_29810</name>
</gene>
<dbReference type="EMBL" id="BONP01000022">
    <property type="protein sequence ID" value="GIG41219.1"/>
    <property type="molecule type" value="Genomic_DNA"/>
</dbReference>
<sequence length="1110" mass="111048">MDRGDGAAGCESPASGNGGDMRLVVRRAATQLPLLAAVLAVVVLGAVLLGTCALLLTSGQSQALDVALQRAAPRDVAVEVTLRVGGADARAVVDDATRVVADALAPVRPVVSTWLTSAVRPLVVEGTSGAHGYVVEGDDLTAHAELVAGRWPRPTSAGPVEVAVPVEVARGLGLAPGSELVLDERRDGTAPASATGAAAARLTVVGTFTPTVDDSSSWDRDLLRGAGSDATWELPTAGAPATVTAYGPFVAAARTLTTSAVQADRVSLVARPQLAGLGAADQVAVGRAVTDLRADLRAVLGDEVSPLRVRTELARTIAAARTQARVTTSAIVAVALLLTALAAAALALAGRLVAVRRDAELRLLDARGAARSQLLGLAAAESLVLALVAAGVAVPLASALFRWLTRLPPVADAGLTSSVGVTPTLVATVVVGALALAVVLVVPAVRPADHRHAGPRSRRGRVARTSVELLLVALATVGCLQLRGRPFAADGGADPVLVAVPVLCLVAGAAVALRVVPWVARGAERSAHRSRRLVVPLASWEVARRGHSTGAALLLVLAAAAATFGTSLGDTWSASAQDQADAQVGTELAVGLTAGQPLRQARALTALTGAEVHPVTDREVSLGAAGDVGSATSGTRLVALDTTREATTPRRPLPGGTTWADLTSGLAPATRVAGIGLARGSDEVVLTITGTLGDVGRRPAPDLSVRPTVVVQTAGGGRQSLHGPAVPLDGTGHEVALPLPSGTADEAAGGMQVVAVDLRVRLGSGDDYLLLPTESTPLDVTVTVAPADVPAAPDGGWSAVVAPDSAERLRAPGDVALRRTVDGVTVTARVGLVVAALVTGDGGLVLAGFAPPGDLPVLLSGELAAAVAAAPGDALRLQVGPTTLVARVAAVAPARAAVPRGASILADHDALSRATVAHGSTADVVDTWWVVGAADVPATAAAITAAGLGDPVTRDAVAARLRDDPLRIGVQVALWLLVAAAGVLAVAGTVVQTTAALEARTVDVARLQGMGVPRRTVVATLLVEHAAVSVLVVAAGGVVGAVAALTVGPLLVVAPSGRAPVPAAVAVWSWPAQASLLAVLVAACALVVVPVAARLARRATVHHLRMEGGA</sequence>
<keyword evidence="2" id="KW-1003">Cell membrane</keyword>
<reference evidence="9 10" key="1">
    <citation type="submission" date="2021-01" db="EMBL/GenBank/DDBJ databases">
        <title>Whole genome shotgun sequence of Cellulomonas phragmiteti NBRC 110785.</title>
        <authorList>
            <person name="Komaki H."/>
            <person name="Tamura T."/>
        </authorList>
    </citation>
    <scope>NUCLEOTIDE SEQUENCE [LARGE SCALE GENOMIC DNA]</scope>
    <source>
        <strain evidence="9 10">NBRC 110785</strain>
    </source>
</reference>
<comment type="subcellular location">
    <subcellularLocation>
        <location evidence="1">Cell membrane</location>
        <topology evidence="1">Multi-pass membrane protein</topology>
    </subcellularLocation>
</comment>
<accession>A0ABQ4DPG1</accession>
<protein>
    <recommendedName>
        <fullName evidence="8">ABC3 transporter permease C-terminal domain-containing protein</fullName>
    </recommendedName>
</protein>
<comment type="similarity">
    <text evidence="6">Belongs to the ABC-4 integral membrane protein family.</text>
</comment>
<name>A0ABQ4DPG1_9CELL</name>
<evidence type="ECO:0000256" key="7">
    <source>
        <dbReference type="SAM" id="Phobius"/>
    </source>
</evidence>
<feature type="transmembrane region" description="Helical" evidence="7">
    <location>
        <begin position="1030"/>
        <end position="1054"/>
    </location>
</feature>
<feature type="transmembrane region" description="Helical" evidence="7">
    <location>
        <begin position="496"/>
        <end position="520"/>
    </location>
</feature>
<evidence type="ECO:0000313" key="9">
    <source>
        <dbReference type="EMBL" id="GIG41219.1"/>
    </source>
</evidence>
<feature type="transmembrane region" description="Helical" evidence="7">
    <location>
        <begin position="551"/>
        <end position="569"/>
    </location>
</feature>
<dbReference type="Pfam" id="PF02687">
    <property type="entry name" value="FtsX"/>
    <property type="match status" value="1"/>
</dbReference>
<evidence type="ECO:0000256" key="6">
    <source>
        <dbReference type="ARBA" id="ARBA00038076"/>
    </source>
</evidence>
<organism evidence="9 10">
    <name type="scientific">Cellulomonas phragmiteti</name>
    <dbReference type="NCBI Taxonomy" id="478780"/>
    <lineage>
        <taxon>Bacteria</taxon>
        <taxon>Bacillati</taxon>
        <taxon>Actinomycetota</taxon>
        <taxon>Actinomycetes</taxon>
        <taxon>Micrococcales</taxon>
        <taxon>Cellulomonadaceae</taxon>
        <taxon>Cellulomonas</taxon>
    </lineage>
</organism>
<feature type="transmembrane region" description="Helical" evidence="7">
    <location>
        <begin position="972"/>
        <end position="991"/>
    </location>
</feature>
<evidence type="ECO:0000313" key="10">
    <source>
        <dbReference type="Proteomes" id="UP000614741"/>
    </source>
</evidence>
<feature type="transmembrane region" description="Helical" evidence="7">
    <location>
        <begin position="1074"/>
        <end position="1096"/>
    </location>
</feature>
<dbReference type="InterPro" id="IPR003838">
    <property type="entry name" value="ABC3_permease_C"/>
</dbReference>
<evidence type="ECO:0000256" key="3">
    <source>
        <dbReference type="ARBA" id="ARBA00022692"/>
    </source>
</evidence>
<feature type="transmembrane region" description="Helical" evidence="7">
    <location>
        <begin position="32"/>
        <end position="56"/>
    </location>
</feature>
<feature type="transmembrane region" description="Helical" evidence="7">
    <location>
        <begin position="424"/>
        <end position="445"/>
    </location>
</feature>
<feature type="transmembrane region" description="Helical" evidence="7">
    <location>
        <begin position="374"/>
        <end position="404"/>
    </location>
</feature>
<proteinExistence type="inferred from homology"/>
<evidence type="ECO:0000256" key="5">
    <source>
        <dbReference type="ARBA" id="ARBA00023136"/>
    </source>
</evidence>
<evidence type="ECO:0000256" key="4">
    <source>
        <dbReference type="ARBA" id="ARBA00022989"/>
    </source>
</evidence>
<keyword evidence="4 7" id="KW-1133">Transmembrane helix</keyword>
<evidence type="ECO:0000256" key="1">
    <source>
        <dbReference type="ARBA" id="ARBA00004651"/>
    </source>
</evidence>
<dbReference type="Proteomes" id="UP000614741">
    <property type="component" value="Unassembled WGS sequence"/>
</dbReference>
<feature type="transmembrane region" description="Helical" evidence="7">
    <location>
        <begin position="330"/>
        <end position="353"/>
    </location>
</feature>
<dbReference type="PANTHER" id="PTHR30572:SF4">
    <property type="entry name" value="ABC TRANSPORTER PERMEASE YTRF"/>
    <property type="match status" value="1"/>
</dbReference>
<keyword evidence="5 7" id="KW-0472">Membrane</keyword>
<feature type="domain" description="ABC3 transporter permease C-terminal" evidence="8">
    <location>
        <begin position="333"/>
        <end position="442"/>
    </location>
</feature>
<keyword evidence="10" id="KW-1185">Reference proteome</keyword>